<reference evidence="1" key="1">
    <citation type="submission" date="2018-05" db="EMBL/GenBank/DDBJ databases">
        <authorList>
            <person name="Lanie J.A."/>
            <person name="Ng W.-L."/>
            <person name="Kazmierczak K.M."/>
            <person name="Andrzejewski T.M."/>
            <person name="Davidsen T.M."/>
            <person name="Wayne K.J."/>
            <person name="Tettelin H."/>
            <person name="Glass J.I."/>
            <person name="Rusch D."/>
            <person name="Podicherti R."/>
            <person name="Tsui H.-C.T."/>
            <person name="Winkler M.E."/>
        </authorList>
    </citation>
    <scope>NUCLEOTIDE SEQUENCE</scope>
</reference>
<dbReference type="InterPro" id="IPR029052">
    <property type="entry name" value="Metallo-depent_PP-like"/>
</dbReference>
<proteinExistence type="predicted"/>
<accession>A0A382GVK1</accession>
<dbReference type="Gene3D" id="3.60.21.10">
    <property type="match status" value="1"/>
</dbReference>
<dbReference type="SUPFAM" id="SSF56300">
    <property type="entry name" value="Metallo-dependent phosphatases"/>
    <property type="match status" value="1"/>
</dbReference>
<name>A0A382GVK1_9ZZZZ</name>
<organism evidence="1">
    <name type="scientific">marine metagenome</name>
    <dbReference type="NCBI Taxonomy" id="408172"/>
    <lineage>
        <taxon>unclassified sequences</taxon>
        <taxon>metagenomes</taxon>
        <taxon>ecological metagenomes</taxon>
    </lineage>
</organism>
<gene>
    <name evidence="1" type="ORF">METZ01_LOCUS231758</name>
</gene>
<evidence type="ECO:0000313" key="1">
    <source>
        <dbReference type="EMBL" id="SVB78904.1"/>
    </source>
</evidence>
<dbReference type="EMBL" id="UINC01057588">
    <property type="protein sequence ID" value="SVB78904.1"/>
    <property type="molecule type" value="Genomic_DNA"/>
</dbReference>
<protein>
    <submittedName>
        <fullName evidence="1">Uncharacterized protein</fullName>
    </submittedName>
</protein>
<sequence length="352" mass="39651">MFSGDKFRLWAISDAHVGTDIQHGRKSLSEAIIHSENGGDDGGQSFDWDICVNLGDFTGSQFPPDDEEGKLVVEQYSASKKHLREHFYDVIGNHDATRHGDNPVQWWFRKWLDPTGEHTKFSGVDNSKRPFKVDGTWEHYSFDVGNITFLMLADRNDLPKPIGRGDGKRGGYPAGAISEETFSWWKKKIKENKDRIVITCAHHMIKETTVATGLNEGCDGGYHGRFEDGAPQGASFIYFVGNMPDSGRIESFLDLSQPAMDLWLGAHTHTHPDDVVNGRSHIESRFGVNFANISALTKHHGNTCMPMSRLFTFTKGSDVVEVKCYLHTSDHASQGWYSSAERFLKIRYPFNF</sequence>
<dbReference type="AlphaFoldDB" id="A0A382GVK1"/>